<dbReference type="HAMAP" id="MF_00313">
    <property type="entry name" value="Glutaminase"/>
    <property type="match status" value="1"/>
</dbReference>
<dbReference type="InterPro" id="IPR002110">
    <property type="entry name" value="Ankyrin_rpt"/>
</dbReference>
<dbReference type="Gene3D" id="1.25.40.20">
    <property type="entry name" value="Ankyrin repeat-containing domain"/>
    <property type="match status" value="2"/>
</dbReference>
<comment type="catalytic activity">
    <reaction evidence="7 8">
        <text>L-glutamine + H2O = L-glutamate + NH4(+)</text>
        <dbReference type="Rhea" id="RHEA:15889"/>
        <dbReference type="ChEBI" id="CHEBI:15377"/>
        <dbReference type="ChEBI" id="CHEBI:28938"/>
        <dbReference type="ChEBI" id="CHEBI:29985"/>
        <dbReference type="ChEBI" id="CHEBI:58359"/>
        <dbReference type="EC" id="3.5.1.2"/>
    </reaction>
</comment>
<dbReference type="GO" id="GO:0006537">
    <property type="term" value="P:glutamate biosynthetic process"/>
    <property type="evidence" value="ECO:0007669"/>
    <property type="project" value="TreeGrafter"/>
</dbReference>
<dbReference type="PROSITE" id="PS50088">
    <property type="entry name" value="ANK_REPEAT"/>
    <property type="match status" value="2"/>
</dbReference>
<dbReference type="SMART" id="SM00248">
    <property type="entry name" value="ANK"/>
    <property type="match status" value="4"/>
</dbReference>
<keyword evidence="6 9" id="KW-0040">ANK repeat</keyword>
<dbReference type="GO" id="GO:0006543">
    <property type="term" value="P:L-glutamine catabolic process"/>
    <property type="evidence" value="ECO:0007669"/>
    <property type="project" value="TreeGrafter"/>
</dbReference>
<dbReference type="PROSITE" id="PS50297">
    <property type="entry name" value="ANK_REP_REGION"/>
    <property type="match status" value="2"/>
</dbReference>
<dbReference type="PANTHER" id="PTHR12544">
    <property type="entry name" value="GLUTAMINASE"/>
    <property type="match status" value="1"/>
</dbReference>
<feature type="binding site" evidence="8">
    <location>
        <position position="220"/>
    </location>
    <ligand>
        <name>substrate</name>
    </ligand>
</feature>
<feature type="binding site" evidence="8">
    <location>
        <position position="369"/>
    </location>
    <ligand>
        <name>substrate</name>
    </ligand>
</feature>
<name>A0A5S9F286_UABAM</name>
<evidence type="ECO:0000256" key="8">
    <source>
        <dbReference type="HAMAP-Rule" id="MF_00313"/>
    </source>
</evidence>
<feature type="binding site" evidence="8">
    <location>
        <position position="266"/>
    </location>
    <ligand>
        <name>substrate</name>
    </ligand>
</feature>
<dbReference type="NCBIfam" id="TIGR03814">
    <property type="entry name" value="Gln_ase"/>
    <property type="match status" value="1"/>
</dbReference>
<dbReference type="PRINTS" id="PR01415">
    <property type="entry name" value="ANKYRIN"/>
</dbReference>
<evidence type="ECO:0000256" key="3">
    <source>
        <dbReference type="ARBA" id="ARBA00012918"/>
    </source>
</evidence>
<comment type="similarity">
    <text evidence="1 8">Belongs to the glutaminase family.</text>
</comment>
<gene>
    <name evidence="8" type="primary">glsA</name>
    <name evidence="11" type="ORF">UABAM_00193</name>
</gene>
<keyword evidence="12" id="KW-1185">Reference proteome</keyword>
<evidence type="ECO:0000256" key="5">
    <source>
        <dbReference type="ARBA" id="ARBA00022801"/>
    </source>
</evidence>
<feature type="binding site" evidence="8">
    <location>
        <position position="299"/>
    </location>
    <ligand>
        <name>substrate</name>
    </ligand>
</feature>
<evidence type="ECO:0000256" key="6">
    <source>
        <dbReference type="ARBA" id="ARBA00023043"/>
    </source>
</evidence>
<protein>
    <recommendedName>
        <fullName evidence="3 8">Glutaminase</fullName>
        <ecNumber evidence="3 8">3.5.1.2</ecNumber>
    </recommendedName>
</protein>
<dbReference type="PANTHER" id="PTHR12544:SF29">
    <property type="entry name" value="GLUTAMINASE"/>
    <property type="match status" value="1"/>
</dbReference>
<comment type="subunit">
    <text evidence="2 8">Homotetramer.</text>
</comment>
<dbReference type="Gene3D" id="1.10.238.210">
    <property type="match status" value="1"/>
</dbReference>
<dbReference type="Pfam" id="PF12796">
    <property type="entry name" value="Ank_2"/>
    <property type="match status" value="2"/>
</dbReference>
<dbReference type="InterPro" id="IPR015868">
    <property type="entry name" value="Glutaminase"/>
</dbReference>
<dbReference type="InterPro" id="IPR012338">
    <property type="entry name" value="Beta-lactam/transpept-like"/>
</dbReference>
<evidence type="ECO:0000313" key="12">
    <source>
        <dbReference type="Proteomes" id="UP000326354"/>
    </source>
</evidence>
<organism evidence="11 12">
    <name type="scientific">Uabimicrobium amorphum</name>
    <dbReference type="NCBI Taxonomy" id="2596890"/>
    <lineage>
        <taxon>Bacteria</taxon>
        <taxon>Pseudomonadati</taxon>
        <taxon>Planctomycetota</taxon>
        <taxon>Candidatus Uabimicrobiia</taxon>
        <taxon>Candidatus Uabimicrobiales</taxon>
        <taxon>Candidatus Uabimicrobiaceae</taxon>
        <taxon>Candidatus Uabimicrobium</taxon>
    </lineage>
</organism>
<dbReference type="SUPFAM" id="SSF56601">
    <property type="entry name" value="beta-lactamase/transpeptidase-like"/>
    <property type="match status" value="1"/>
</dbReference>
<dbReference type="RefSeq" id="WP_151966117.1">
    <property type="nucleotide sequence ID" value="NZ_AP019860.1"/>
</dbReference>
<dbReference type="EMBL" id="AP019860">
    <property type="protein sequence ID" value="BBM81852.1"/>
    <property type="molecule type" value="Genomic_DNA"/>
</dbReference>
<evidence type="ECO:0000256" key="4">
    <source>
        <dbReference type="ARBA" id="ARBA00022737"/>
    </source>
</evidence>
<feature type="binding site" evidence="8">
    <location>
        <position position="351"/>
    </location>
    <ligand>
        <name>substrate</name>
    </ligand>
</feature>
<evidence type="ECO:0000256" key="7">
    <source>
        <dbReference type="ARBA" id="ARBA00049534"/>
    </source>
</evidence>
<accession>A0A5S9F286</accession>
<keyword evidence="5 8" id="KW-0378">Hydrolase</keyword>
<dbReference type="InterPro" id="IPR011992">
    <property type="entry name" value="EF-hand-dom_pair"/>
</dbReference>
<dbReference type="KEGG" id="uam:UABAM_00193"/>
<feature type="binding site" evidence="8">
    <location>
        <position position="171"/>
    </location>
    <ligand>
        <name>substrate</name>
    </ligand>
</feature>
<dbReference type="InterPro" id="IPR041541">
    <property type="entry name" value="Glutaminase_EF-hand"/>
</dbReference>
<feature type="domain" description="Glutaminase EF-hand" evidence="10">
    <location>
        <begin position="31"/>
        <end position="107"/>
    </location>
</feature>
<evidence type="ECO:0000313" key="11">
    <source>
        <dbReference type="EMBL" id="BBM81852.1"/>
    </source>
</evidence>
<sequence length="647" mass="73101">MVKQKTIKKTTKVINKKLSPPKDADLREYQLFLSLDIKQQGRICPWELKNLLIRQGLLEDDFRLKECFDLLNSYKKSDKISYQRFCEIIRPNILLIEQALQGNMVIPNFGDFTNEIRNIYNTTKKNDHGQVANYIPELSRVHPDHFAVAVCTIDGQKFAVGDADKNFSIQSICKTVSYCLALEEHGEQNVHRHVGREPSGSRFNEITFNDKGLPHNPMINAGAVMTCALIRPDLKIEDRLQHIMNTWSRLAGDQKVYFNESVYLSESKTGHRNRALGWLMLENDAFPKGVNLNEVLELYFQSCSIETSAQMMAAVAATFANGGICPVNGERIFSAKTVQHCLSLMFSCGMYDFSGEHTFTIGLPTKSGVGGGMMIVVPNLMGICTWSPRIDQLGNSVRGIEFCKRLVEKFNIHHYDNLTGVSQKKNPRLDRIQTKSQKIDELIWAASKGDLGAIQRLEVRGIDLNGMDYDKRTPLHLAAAEGRKNIVEYLIKREVNINVQDRWGGTPLDDAIHHNHEEIVALLKKNKALHKGEYIINLQNENERELFSEDIVRVIWAVSMGDMSSLQNMIAKGKSLRGADYDMRTPLHLAACEGHIAIAELLISHGVNINAQDRWGNTPLDDAHNHQQKSIITLLRKNNAVRSQVLS</sequence>
<dbReference type="AlphaFoldDB" id="A0A5S9F286"/>
<dbReference type="Gene3D" id="3.40.710.10">
    <property type="entry name" value="DD-peptidase/beta-lactamase superfamily"/>
    <property type="match status" value="1"/>
</dbReference>
<proteinExistence type="inferred from homology"/>
<evidence type="ECO:0000256" key="9">
    <source>
        <dbReference type="PROSITE-ProRule" id="PRU00023"/>
    </source>
</evidence>
<feature type="binding site" evidence="8">
    <location>
        <position position="273"/>
    </location>
    <ligand>
        <name>substrate</name>
    </ligand>
</feature>
<evidence type="ECO:0000256" key="1">
    <source>
        <dbReference type="ARBA" id="ARBA00011076"/>
    </source>
</evidence>
<dbReference type="Pfam" id="PF04960">
    <property type="entry name" value="Glutaminase"/>
    <property type="match status" value="1"/>
</dbReference>
<dbReference type="FunFam" id="3.40.710.10:FF:000005">
    <property type="entry name" value="Glutaminase"/>
    <property type="match status" value="1"/>
</dbReference>
<evidence type="ECO:0000259" key="10">
    <source>
        <dbReference type="Pfam" id="PF17959"/>
    </source>
</evidence>
<dbReference type="SUPFAM" id="SSF47473">
    <property type="entry name" value="EF-hand"/>
    <property type="match status" value="1"/>
</dbReference>
<evidence type="ECO:0000256" key="2">
    <source>
        <dbReference type="ARBA" id="ARBA00011881"/>
    </source>
</evidence>
<dbReference type="InterPro" id="IPR036770">
    <property type="entry name" value="Ankyrin_rpt-contain_sf"/>
</dbReference>
<dbReference type="Pfam" id="PF17959">
    <property type="entry name" value="EF-hand_14"/>
    <property type="match status" value="1"/>
</dbReference>
<dbReference type="OrthoDB" id="9788822at2"/>
<feature type="repeat" description="ANK" evidence="9">
    <location>
        <begin position="582"/>
        <end position="614"/>
    </location>
</feature>
<keyword evidence="8" id="KW-0007">Acetylation</keyword>
<keyword evidence="4" id="KW-0677">Repeat</keyword>
<dbReference type="GO" id="GO:0004359">
    <property type="term" value="F:glutaminase activity"/>
    <property type="evidence" value="ECO:0007669"/>
    <property type="project" value="UniProtKB-UniRule"/>
</dbReference>
<feature type="repeat" description="ANK" evidence="9">
    <location>
        <begin position="470"/>
        <end position="502"/>
    </location>
</feature>
<reference evidence="11 12" key="1">
    <citation type="submission" date="2019-08" db="EMBL/GenBank/DDBJ databases">
        <title>Complete genome sequence of Candidatus Uab amorphum.</title>
        <authorList>
            <person name="Shiratori T."/>
            <person name="Suzuki S."/>
            <person name="Kakizawa Y."/>
            <person name="Ishida K."/>
        </authorList>
    </citation>
    <scope>NUCLEOTIDE SEQUENCE [LARGE SCALE GENOMIC DNA]</scope>
    <source>
        <strain evidence="11 12">SRT547</strain>
    </source>
</reference>
<dbReference type="EC" id="3.5.1.2" evidence="3 8"/>
<dbReference type="SUPFAM" id="SSF48403">
    <property type="entry name" value="Ankyrin repeat"/>
    <property type="match status" value="1"/>
</dbReference>
<dbReference type="Proteomes" id="UP000326354">
    <property type="component" value="Chromosome"/>
</dbReference>